<evidence type="ECO:0000256" key="6">
    <source>
        <dbReference type="ARBA" id="ARBA00023136"/>
    </source>
</evidence>
<dbReference type="EMBL" id="CP032624">
    <property type="protein sequence ID" value="AYG05153.1"/>
    <property type="molecule type" value="Genomic_DNA"/>
</dbReference>
<dbReference type="Pfam" id="PF21082">
    <property type="entry name" value="MS_channel_3rd"/>
    <property type="match status" value="1"/>
</dbReference>
<dbReference type="InterPro" id="IPR011066">
    <property type="entry name" value="MscS_channel_C_sf"/>
</dbReference>
<proteinExistence type="inferred from homology"/>
<dbReference type="Gene3D" id="2.30.30.60">
    <property type="match status" value="1"/>
</dbReference>
<evidence type="ECO:0000259" key="9">
    <source>
        <dbReference type="Pfam" id="PF00924"/>
    </source>
</evidence>
<dbReference type="Gene3D" id="3.30.70.100">
    <property type="match status" value="1"/>
</dbReference>
<dbReference type="OrthoDB" id="4638917at2"/>
<reference evidence="11 12" key="1">
    <citation type="submission" date="2018-09" db="EMBL/GenBank/DDBJ databases">
        <title>Genome sequencing of strain 2DFW10M-5.</title>
        <authorList>
            <person name="Heo J."/>
            <person name="Kim S.-J."/>
            <person name="Kwon S.-W."/>
        </authorList>
    </citation>
    <scope>NUCLEOTIDE SEQUENCE [LARGE SCALE GENOMIC DNA]</scope>
    <source>
        <strain evidence="11 12">2DFW10M-5</strain>
    </source>
</reference>
<name>A0A387BMV9_9MICO</name>
<evidence type="ECO:0000256" key="3">
    <source>
        <dbReference type="ARBA" id="ARBA00022475"/>
    </source>
</evidence>
<gene>
    <name evidence="11" type="ORF">D7I44_17640</name>
</gene>
<dbReference type="InterPro" id="IPR045276">
    <property type="entry name" value="YbiO_bact"/>
</dbReference>
<keyword evidence="6 8" id="KW-0472">Membrane</keyword>
<dbReference type="PANTHER" id="PTHR30460:SF0">
    <property type="entry name" value="MODERATE CONDUCTANCE MECHANOSENSITIVE CHANNEL YBIO"/>
    <property type="match status" value="1"/>
</dbReference>
<dbReference type="GO" id="GO:0008381">
    <property type="term" value="F:mechanosensitive monoatomic ion channel activity"/>
    <property type="evidence" value="ECO:0007669"/>
    <property type="project" value="InterPro"/>
</dbReference>
<sequence length="367" mass="39390">MLSATPVDNASNDFWASLNDFFQTPLGTVILRGGSAILIVIGAIVASWILRIAIRRIVHRIVSSVKKAQGVETTQALSVSPVATVRVVQRTRTLGSVLSNIANVIISIVAVLLVLQVLAPGVLASFAILSAAIGAGLGFGAQNVIGDIFNGLLMVMEDQIGVGDIVEAGMVSLATDGVVEAVGIRTTQIRDVNGTLWYVRNGQILRVGNMSQGWSRVIVDVAVGYENDVDAVQEQLLKTAEAMAREPKWRPRIMEKPEVWGIQSISTDMIVLRIAVKTRSTARDDVAHELNARVFDAAREIGVTVPSLTNPILSGFENVSSVNGAHPPRTRPLPTVQAEPVKPKRRTVRRKPNDAGPPDVNPSEEDL</sequence>
<protein>
    <submittedName>
        <fullName evidence="11">Mechanosensitive ion channel protein MscS</fullName>
    </submittedName>
</protein>
<keyword evidence="4 8" id="KW-0812">Transmembrane</keyword>
<evidence type="ECO:0000256" key="4">
    <source>
        <dbReference type="ARBA" id="ARBA00022692"/>
    </source>
</evidence>
<organism evidence="11 12">
    <name type="scientific">Gryllotalpicola protaetiae</name>
    <dbReference type="NCBI Taxonomy" id="2419771"/>
    <lineage>
        <taxon>Bacteria</taxon>
        <taxon>Bacillati</taxon>
        <taxon>Actinomycetota</taxon>
        <taxon>Actinomycetes</taxon>
        <taxon>Micrococcales</taxon>
        <taxon>Microbacteriaceae</taxon>
        <taxon>Gryllotalpicola</taxon>
    </lineage>
</organism>
<dbReference type="InterPro" id="IPR010920">
    <property type="entry name" value="LSM_dom_sf"/>
</dbReference>
<accession>A0A387BMV9</accession>
<evidence type="ECO:0000256" key="8">
    <source>
        <dbReference type="SAM" id="Phobius"/>
    </source>
</evidence>
<dbReference type="AlphaFoldDB" id="A0A387BMV9"/>
<dbReference type="PANTHER" id="PTHR30460">
    <property type="entry name" value="MODERATE CONDUCTANCE MECHANOSENSITIVE CHANNEL YBIO"/>
    <property type="match status" value="1"/>
</dbReference>
<dbReference type="SUPFAM" id="SSF82689">
    <property type="entry name" value="Mechanosensitive channel protein MscS (YggB), C-terminal domain"/>
    <property type="match status" value="1"/>
</dbReference>
<keyword evidence="12" id="KW-1185">Reference proteome</keyword>
<keyword evidence="5 8" id="KW-1133">Transmembrane helix</keyword>
<evidence type="ECO:0000259" key="10">
    <source>
        <dbReference type="Pfam" id="PF21082"/>
    </source>
</evidence>
<dbReference type="InterPro" id="IPR049278">
    <property type="entry name" value="MS_channel_C"/>
</dbReference>
<keyword evidence="3" id="KW-1003">Cell membrane</keyword>
<evidence type="ECO:0000313" key="12">
    <source>
        <dbReference type="Proteomes" id="UP000275069"/>
    </source>
</evidence>
<feature type="transmembrane region" description="Helical" evidence="8">
    <location>
        <begin position="29"/>
        <end position="50"/>
    </location>
</feature>
<feature type="transmembrane region" description="Helical" evidence="8">
    <location>
        <begin position="97"/>
        <end position="118"/>
    </location>
</feature>
<dbReference type="Proteomes" id="UP000275069">
    <property type="component" value="Chromosome"/>
</dbReference>
<dbReference type="SUPFAM" id="SSF50182">
    <property type="entry name" value="Sm-like ribonucleoproteins"/>
    <property type="match status" value="1"/>
</dbReference>
<comment type="subcellular location">
    <subcellularLocation>
        <location evidence="1">Cell membrane</location>
        <topology evidence="1">Multi-pass membrane protein</topology>
    </subcellularLocation>
</comment>
<feature type="domain" description="Mechanosensitive ion channel MscS C-terminal" evidence="10">
    <location>
        <begin position="218"/>
        <end position="302"/>
    </location>
</feature>
<evidence type="ECO:0000256" key="5">
    <source>
        <dbReference type="ARBA" id="ARBA00022989"/>
    </source>
</evidence>
<dbReference type="Gene3D" id="1.10.287.1260">
    <property type="match status" value="1"/>
</dbReference>
<dbReference type="KEGG" id="gry:D7I44_17640"/>
<evidence type="ECO:0000256" key="7">
    <source>
        <dbReference type="SAM" id="MobiDB-lite"/>
    </source>
</evidence>
<dbReference type="Pfam" id="PF00924">
    <property type="entry name" value="MS_channel_2nd"/>
    <property type="match status" value="1"/>
</dbReference>
<comment type="similarity">
    <text evidence="2">Belongs to the MscS (TC 1.A.23) family.</text>
</comment>
<evidence type="ECO:0000313" key="11">
    <source>
        <dbReference type="EMBL" id="AYG05153.1"/>
    </source>
</evidence>
<dbReference type="InterPro" id="IPR023408">
    <property type="entry name" value="MscS_beta-dom_sf"/>
</dbReference>
<feature type="transmembrane region" description="Helical" evidence="8">
    <location>
        <begin position="124"/>
        <end position="146"/>
    </location>
</feature>
<evidence type="ECO:0000256" key="1">
    <source>
        <dbReference type="ARBA" id="ARBA00004651"/>
    </source>
</evidence>
<dbReference type="RefSeq" id="WP_120790681.1">
    <property type="nucleotide sequence ID" value="NZ_CP032624.1"/>
</dbReference>
<feature type="region of interest" description="Disordered" evidence="7">
    <location>
        <begin position="322"/>
        <end position="367"/>
    </location>
</feature>
<evidence type="ECO:0000256" key="2">
    <source>
        <dbReference type="ARBA" id="ARBA00008017"/>
    </source>
</evidence>
<feature type="domain" description="Mechanosensitive ion channel MscS" evidence="9">
    <location>
        <begin position="143"/>
        <end position="211"/>
    </location>
</feature>
<dbReference type="InterPro" id="IPR006685">
    <property type="entry name" value="MscS_channel_2nd"/>
</dbReference>
<dbReference type="GO" id="GO:0005886">
    <property type="term" value="C:plasma membrane"/>
    <property type="evidence" value="ECO:0007669"/>
    <property type="project" value="UniProtKB-SubCell"/>
</dbReference>